<organism evidence="1 2">
    <name type="scientific">Stratiformator vulcanicus</name>
    <dbReference type="NCBI Taxonomy" id="2527980"/>
    <lineage>
        <taxon>Bacteria</taxon>
        <taxon>Pseudomonadati</taxon>
        <taxon>Planctomycetota</taxon>
        <taxon>Planctomycetia</taxon>
        <taxon>Planctomycetales</taxon>
        <taxon>Planctomycetaceae</taxon>
        <taxon>Stratiformator</taxon>
    </lineage>
</organism>
<dbReference type="EMBL" id="CP036268">
    <property type="protein sequence ID" value="QDT39698.1"/>
    <property type="molecule type" value="Genomic_DNA"/>
</dbReference>
<evidence type="ECO:0000313" key="1">
    <source>
        <dbReference type="EMBL" id="QDT39698.1"/>
    </source>
</evidence>
<proteinExistence type="predicted"/>
<evidence type="ECO:0000313" key="2">
    <source>
        <dbReference type="Proteomes" id="UP000317318"/>
    </source>
</evidence>
<reference evidence="1 2" key="1">
    <citation type="submission" date="2019-02" db="EMBL/GenBank/DDBJ databases">
        <title>Deep-cultivation of Planctomycetes and their phenomic and genomic characterization uncovers novel biology.</title>
        <authorList>
            <person name="Wiegand S."/>
            <person name="Jogler M."/>
            <person name="Boedeker C."/>
            <person name="Pinto D."/>
            <person name="Vollmers J."/>
            <person name="Rivas-Marin E."/>
            <person name="Kohn T."/>
            <person name="Peeters S.H."/>
            <person name="Heuer A."/>
            <person name="Rast P."/>
            <person name="Oberbeckmann S."/>
            <person name="Bunk B."/>
            <person name="Jeske O."/>
            <person name="Meyerdierks A."/>
            <person name="Storesund J.E."/>
            <person name="Kallscheuer N."/>
            <person name="Luecker S."/>
            <person name="Lage O.M."/>
            <person name="Pohl T."/>
            <person name="Merkel B.J."/>
            <person name="Hornburger P."/>
            <person name="Mueller R.-W."/>
            <person name="Bruemmer F."/>
            <person name="Labrenz M."/>
            <person name="Spormann A.M."/>
            <person name="Op den Camp H."/>
            <person name="Overmann J."/>
            <person name="Amann R."/>
            <person name="Jetten M.S.M."/>
            <person name="Mascher T."/>
            <person name="Medema M.H."/>
            <person name="Devos D.P."/>
            <person name="Kaster A.-K."/>
            <person name="Ovreas L."/>
            <person name="Rohde M."/>
            <person name="Galperin M.Y."/>
            <person name="Jogler C."/>
        </authorList>
    </citation>
    <scope>NUCLEOTIDE SEQUENCE [LARGE SCALE GENOMIC DNA]</scope>
    <source>
        <strain evidence="1 2">Pan189</strain>
    </source>
</reference>
<dbReference type="Proteomes" id="UP000317318">
    <property type="component" value="Chromosome"/>
</dbReference>
<protein>
    <recommendedName>
        <fullName evidence="3">Tellurite resistance protein TerB</fullName>
    </recommendedName>
</protein>
<sequence>MKTIVDAAAVFEFCHDDAIDEDVSVRGLEGIAANLQRLTESEVEDVCRTLEELAVEQTDPEVKNFIRGFAANFGLSDAG</sequence>
<dbReference type="AlphaFoldDB" id="A0A517R738"/>
<dbReference type="KEGG" id="svp:Pan189_41070"/>
<gene>
    <name evidence="1" type="ORF">Pan189_41070</name>
</gene>
<name>A0A517R738_9PLAN</name>
<keyword evidence="2" id="KW-1185">Reference proteome</keyword>
<accession>A0A517R738</accession>
<evidence type="ECO:0008006" key="3">
    <source>
        <dbReference type="Google" id="ProtNLM"/>
    </source>
</evidence>